<name>J9FIB7_9ZZZZ</name>
<gene>
    <name evidence="1" type="ORF">EVA_17720</name>
</gene>
<evidence type="ECO:0000313" key="1">
    <source>
        <dbReference type="EMBL" id="EJW94173.1"/>
    </source>
</evidence>
<reference evidence="1" key="1">
    <citation type="journal article" date="2012" name="PLoS ONE">
        <title>Gene sets for utilization of primary and secondary nutrition supplies in the distal gut of endangered iberian lynx.</title>
        <authorList>
            <person name="Alcaide M."/>
            <person name="Messina E."/>
            <person name="Richter M."/>
            <person name="Bargiela R."/>
            <person name="Peplies J."/>
            <person name="Huws S.A."/>
            <person name="Newbold C.J."/>
            <person name="Golyshin P.N."/>
            <person name="Simon M.A."/>
            <person name="Lopez G."/>
            <person name="Yakimov M.M."/>
            <person name="Ferrer M."/>
        </authorList>
    </citation>
    <scope>NUCLEOTIDE SEQUENCE</scope>
</reference>
<accession>J9FIB7</accession>
<sequence length="73" mass="8921">MRNRNTTTHTNRNRSTRSTFTLSYLYTCHPTGQCLRNITGRYFRQLFAIDRRYRTCQIFTLHRSIPNCYHFIQ</sequence>
<comment type="caution">
    <text evidence="1">The sequence shown here is derived from an EMBL/GenBank/DDBJ whole genome shotgun (WGS) entry which is preliminary data.</text>
</comment>
<proteinExistence type="predicted"/>
<dbReference type="AlphaFoldDB" id="J9FIB7"/>
<dbReference type="EMBL" id="AMCI01006529">
    <property type="protein sequence ID" value="EJW94173.1"/>
    <property type="molecule type" value="Genomic_DNA"/>
</dbReference>
<protein>
    <submittedName>
        <fullName evidence="1">Uncharacterized protein</fullName>
    </submittedName>
</protein>
<organism evidence="1">
    <name type="scientific">gut metagenome</name>
    <dbReference type="NCBI Taxonomy" id="749906"/>
    <lineage>
        <taxon>unclassified sequences</taxon>
        <taxon>metagenomes</taxon>
        <taxon>organismal metagenomes</taxon>
    </lineage>
</organism>